<dbReference type="InterPro" id="IPR005950">
    <property type="entry name" value="ModA"/>
</dbReference>
<dbReference type="GO" id="GO:1901359">
    <property type="term" value="F:tungstate binding"/>
    <property type="evidence" value="ECO:0007669"/>
    <property type="project" value="UniProtKB-ARBA"/>
</dbReference>
<keyword evidence="4 7" id="KW-0732">Signal</keyword>
<feature type="chain" id="PRO_5016735763" evidence="7">
    <location>
        <begin position="29"/>
        <end position="261"/>
    </location>
</feature>
<organism evidence="8 9">
    <name type="scientific">Roseimicrobium gellanilyticum</name>
    <dbReference type="NCBI Taxonomy" id="748857"/>
    <lineage>
        <taxon>Bacteria</taxon>
        <taxon>Pseudomonadati</taxon>
        <taxon>Verrucomicrobiota</taxon>
        <taxon>Verrucomicrobiia</taxon>
        <taxon>Verrucomicrobiales</taxon>
        <taxon>Verrucomicrobiaceae</taxon>
        <taxon>Roseimicrobium</taxon>
    </lineage>
</organism>
<dbReference type="RefSeq" id="WP_113956917.1">
    <property type="nucleotide sequence ID" value="NZ_QNRR01000001.1"/>
</dbReference>
<dbReference type="OrthoDB" id="9785015at2"/>
<evidence type="ECO:0000256" key="4">
    <source>
        <dbReference type="ARBA" id="ARBA00022729"/>
    </source>
</evidence>
<evidence type="ECO:0000256" key="3">
    <source>
        <dbReference type="ARBA" id="ARBA00022723"/>
    </source>
</evidence>
<protein>
    <submittedName>
        <fullName evidence="8">Molybdate transport system substrate-binding protein</fullName>
    </submittedName>
</protein>
<dbReference type="NCBIfam" id="TIGR01256">
    <property type="entry name" value="modA"/>
    <property type="match status" value="1"/>
</dbReference>
<feature type="binding site" evidence="6">
    <location>
        <position position="67"/>
    </location>
    <ligand>
        <name>molybdate</name>
        <dbReference type="ChEBI" id="CHEBI:36264"/>
    </ligand>
</feature>
<dbReference type="InterPro" id="IPR050682">
    <property type="entry name" value="ModA/WtpA"/>
</dbReference>
<dbReference type="GO" id="GO:0015689">
    <property type="term" value="P:molybdate ion transport"/>
    <property type="evidence" value="ECO:0007669"/>
    <property type="project" value="InterPro"/>
</dbReference>
<evidence type="ECO:0000256" key="6">
    <source>
        <dbReference type="PIRSR" id="PIRSR004846-1"/>
    </source>
</evidence>
<gene>
    <name evidence="8" type="ORF">DES53_101838</name>
</gene>
<keyword evidence="2 6" id="KW-0500">Molybdenum</keyword>
<name>A0A366HXJ2_9BACT</name>
<feature type="signal peptide" evidence="7">
    <location>
        <begin position="1"/>
        <end position="28"/>
    </location>
</feature>
<comment type="similarity">
    <text evidence="1">Belongs to the bacterial solute-binding protein ModA family.</text>
</comment>
<evidence type="ECO:0000256" key="2">
    <source>
        <dbReference type="ARBA" id="ARBA00022505"/>
    </source>
</evidence>
<evidence type="ECO:0000256" key="7">
    <source>
        <dbReference type="SAM" id="SignalP"/>
    </source>
</evidence>
<comment type="caution">
    <text evidence="8">The sequence shown here is derived from an EMBL/GenBank/DDBJ whole genome shotgun (WGS) entry which is preliminary data.</text>
</comment>
<feature type="binding site" evidence="6">
    <location>
        <position position="149"/>
    </location>
    <ligand>
        <name>molybdate</name>
        <dbReference type="ChEBI" id="CHEBI:36264"/>
    </ligand>
</feature>
<evidence type="ECO:0000313" key="9">
    <source>
        <dbReference type="Proteomes" id="UP000253426"/>
    </source>
</evidence>
<dbReference type="AlphaFoldDB" id="A0A366HXJ2"/>
<dbReference type="PIRSF" id="PIRSF004846">
    <property type="entry name" value="ModA"/>
    <property type="match status" value="1"/>
</dbReference>
<evidence type="ECO:0000256" key="5">
    <source>
        <dbReference type="ARBA" id="ARBA00062515"/>
    </source>
</evidence>
<dbReference type="PANTHER" id="PTHR30632">
    <property type="entry name" value="MOLYBDATE-BINDING PERIPLASMIC PROTEIN"/>
    <property type="match status" value="1"/>
</dbReference>
<proteinExistence type="inferred from homology"/>
<dbReference type="Proteomes" id="UP000253426">
    <property type="component" value="Unassembled WGS sequence"/>
</dbReference>
<feature type="binding site" evidence="6">
    <location>
        <position position="176"/>
    </location>
    <ligand>
        <name>molybdate</name>
        <dbReference type="ChEBI" id="CHEBI:36264"/>
    </ligand>
</feature>
<dbReference type="Gene3D" id="3.40.190.10">
    <property type="entry name" value="Periplasmic binding protein-like II"/>
    <property type="match status" value="2"/>
</dbReference>
<dbReference type="GO" id="GO:0046872">
    <property type="term" value="F:metal ion binding"/>
    <property type="evidence" value="ECO:0007669"/>
    <property type="project" value="UniProtKB-KW"/>
</dbReference>
<keyword evidence="9" id="KW-1185">Reference proteome</keyword>
<dbReference type="Pfam" id="PF13531">
    <property type="entry name" value="SBP_bac_11"/>
    <property type="match status" value="1"/>
</dbReference>
<dbReference type="GO" id="GO:0030973">
    <property type="term" value="F:molybdate ion binding"/>
    <property type="evidence" value="ECO:0007669"/>
    <property type="project" value="UniProtKB-ARBA"/>
</dbReference>
<dbReference type="SUPFAM" id="SSF53850">
    <property type="entry name" value="Periplasmic binding protein-like II"/>
    <property type="match status" value="1"/>
</dbReference>
<feature type="binding site" evidence="6">
    <location>
        <position position="194"/>
    </location>
    <ligand>
        <name>molybdate</name>
        <dbReference type="ChEBI" id="CHEBI:36264"/>
    </ligand>
</feature>
<comment type="subunit">
    <text evidence="5">The complex is composed of two ATP-binding proteins (ModC), two transmembrane proteins (ModB) and a solute-binding protein (ModA).</text>
</comment>
<accession>A0A366HXJ2</accession>
<dbReference type="PANTHER" id="PTHR30632:SF0">
    <property type="entry name" value="SULFATE-BINDING PROTEIN"/>
    <property type="match status" value="1"/>
</dbReference>
<dbReference type="FunFam" id="3.40.190.10:FF:000035">
    <property type="entry name" value="Molybdate ABC transporter substrate-binding protein"/>
    <property type="match status" value="1"/>
</dbReference>
<reference evidence="8 9" key="1">
    <citation type="submission" date="2018-06" db="EMBL/GenBank/DDBJ databases">
        <title>Genomic Encyclopedia of Type Strains, Phase IV (KMG-IV): sequencing the most valuable type-strain genomes for metagenomic binning, comparative biology and taxonomic classification.</title>
        <authorList>
            <person name="Goeker M."/>
        </authorList>
    </citation>
    <scope>NUCLEOTIDE SEQUENCE [LARGE SCALE GENOMIC DNA]</scope>
    <source>
        <strain evidence="8 9">DSM 25532</strain>
    </source>
</reference>
<keyword evidence="3 6" id="KW-0479">Metal-binding</keyword>
<feature type="binding site" evidence="6">
    <location>
        <position position="40"/>
    </location>
    <ligand>
        <name>molybdate</name>
        <dbReference type="ChEBI" id="CHEBI:36264"/>
    </ligand>
</feature>
<sequence length="261" mass="27432">MNRSTFLSRAVLAAGVLLPLVTTTTMQAQTPTLRVSAAASLADALKKIHGLYEKKTGGKIELNLGASSQLARQIEEGAPSDVFISADLAKMEGLEKKGLVNAATKENQLSNALVVVVPSDSKLQIAGGKTLAESSVAKIAFADPKAVPAGIYGKEWLTKLSLWDKIESKVIATENVRACLAAVESGNVDAGIVYKTDAAISKKVKIAFEVPASEGPVITYPMAALKSSTHADAAKAYLDFLDTPEAKAVFEKFGFVVLPEA</sequence>
<dbReference type="EMBL" id="QNRR01000001">
    <property type="protein sequence ID" value="RBP48038.1"/>
    <property type="molecule type" value="Genomic_DNA"/>
</dbReference>
<evidence type="ECO:0000256" key="1">
    <source>
        <dbReference type="ARBA" id="ARBA00009175"/>
    </source>
</evidence>
<evidence type="ECO:0000313" key="8">
    <source>
        <dbReference type="EMBL" id="RBP48038.1"/>
    </source>
</evidence>